<keyword evidence="1" id="KW-0808">Transferase</keyword>
<organism evidence="4 5">
    <name type="scientific">Georgenia yuyongxinii</name>
    <dbReference type="NCBI Taxonomy" id="2589797"/>
    <lineage>
        <taxon>Bacteria</taxon>
        <taxon>Bacillati</taxon>
        <taxon>Actinomycetota</taxon>
        <taxon>Actinomycetes</taxon>
        <taxon>Micrococcales</taxon>
        <taxon>Bogoriellaceae</taxon>
        <taxon>Georgenia</taxon>
    </lineage>
</organism>
<evidence type="ECO:0000313" key="4">
    <source>
        <dbReference type="EMBL" id="TRW44228.1"/>
    </source>
</evidence>
<evidence type="ECO:0000313" key="5">
    <source>
        <dbReference type="Proteomes" id="UP000318693"/>
    </source>
</evidence>
<name>A0A552WN61_9MICO</name>
<evidence type="ECO:0000256" key="2">
    <source>
        <dbReference type="ARBA" id="ARBA00022777"/>
    </source>
</evidence>
<feature type="domain" description="Carbohydrate kinase PfkB" evidence="3">
    <location>
        <begin position="21"/>
        <end position="297"/>
    </location>
</feature>
<comment type="caution">
    <text evidence="4">The sequence shown here is derived from an EMBL/GenBank/DDBJ whole genome shotgun (WGS) entry which is preliminary data.</text>
</comment>
<dbReference type="Gene3D" id="3.40.1190.20">
    <property type="match status" value="1"/>
</dbReference>
<keyword evidence="2 4" id="KW-0418">Kinase</keyword>
<gene>
    <name evidence="4" type="ORF">FJ693_14495</name>
</gene>
<dbReference type="AlphaFoldDB" id="A0A552WN61"/>
<dbReference type="Pfam" id="PF00294">
    <property type="entry name" value="PfkB"/>
    <property type="match status" value="1"/>
</dbReference>
<dbReference type="GO" id="GO:0016301">
    <property type="term" value="F:kinase activity"/>
    <property type="evidence" value="ECO:0007669"/>
    <property type="project" value="UniProtKB-KW"/>
</dbReference>
<proteinExistence type="predicted"/>
<protein>
    <submittedName>
        <fullName evidence="4">Sugar kinase</fullName>
    </submittedName>
</protein>
<keyword evidence="5" id="KW-1185">Reference proteome</keyword>
<dbReference type="InterPro" id="IPR011611">
    <property type="entry name" value="PfkB_dom"/>
</dbReference>
<dbReference type="InterPro" id="IPR029056">
    <property type="entry name" value="Ribokinase-like"/>
</dbReference>
<reference evidence="4 5" key="1">
    <citation type="submission" date="2019-07" db="EMBL/GenBank/DDBJ databases">
        <title>Georgenia wutianyii sp. nov. and Georgenia *** sp. nov. isolated from plateau pika (Ochotona curzoniae) in the Qinghai-Tibet plateau of China.</title>
        <authorList>
            <person name="Tian Z."/>
        </authorList>
    </citation>
    <scope>NUCLEOTIDE SEQUENCE [LARGE SCALE GENOMIC DNA]</scope>
    <source>
        <strain evidence="4 5">Z446</strain>
    </source>
</reference>
<dbReference type="EMBL" id="VJXR01000050">
    <property type="protein sequence ID" value="TRW44228.1"/>
    <property type="molecule type" value="Genomic_DNA"/>
</dbReference>
<dbReference type="PANTHER" id="PTHR10584:SF166">
    <property type="entry name" value="RIBOKINASE"/>
    <property type="match status" value="1"/>
</dbReference>
<dbReference type="PANTHER" id="PTHR10584">
    <property type="entry name" value="SUGAR KINASE"/>
    <property type="match status" value="1"/>
</dbReference>
<accession>A0A552WN61</accession>
<dbReference type="GO" id="GO:0005829">
    <property type="term" value="C:cytosol"/>
    <property type="evidence" value="ECO:0007669"/>
    <property type="project" value="TreeGrafter"/>
</dbReference>
<evidence type="ECO:0000256" key="1">
    <source>
        <dbReference type="ARBA" id="ARBA00022679"/>
    </source>
</evidence>
<dbReference type="SUPFAM" id="SSF53613">
    <property type="entry name" value="Ribokinase-like"/>
    <property type="match status" value="1"/>
</dbReference>
<sequence>MPHLPERGGDVLAVGGGAVVGGGFNVVAAAARQGADVALASPVGTGPWGALVRAALGAEGVTVLTAPADGDTGLVLTLLEPDGERTFVTTVGVEGRPRAAELAAVPAQPGDVVYVSGYDLVYPAAAPVVSAWAAGLPSGVRLVLDPGPLAGEIDAAVLGPVLARCDVLTLNAREAMLLAGAGGDGRADGGAVPTDGAPQAGADVSPAALAAVRGLVPGSCSVLVRVGERGCWVSEAAGAPARRVPSQPTRAVDSTGAGDAHTGILAAALLAGVPLPDAVRRANLGAALAVTRPGPATGPTRAELDAFANS</sequence>
<dbReference type="Proteomes" id="UP000318693">
    <property type="component" value="Unassembled WGS sequence"/>
</dbReference>
<evidence type="ECO:0000259" key="3">
    <source>
        <dbReference type="Pfam" id="PF00294"/>
    </source>
</evidence>